<keyword evidence="5" id="KW-1185">Reference proteome</keyword>
<feature type="region of interest" description="Disordered" evidence="2">
    <location>
        <begin position="659"/>
        <end position="683"/>
    </location>
</feature>
<feature type="compositionally biased region" description="Basic and acidic residues" evidence="2">
    <location>
        <begin position="671"/>
        <end position="683"/>
    </location>
</feature>
<dbReference type="SUPFAM" id="SSF48452">
    <property type="entry name" value="TPR-like"/>
    <property type="match status" value="2"/>
</dbReference>
<dbReference type="SUPFAM" id="SSF52540">
    <property type="entry name" value="P-loop containing nucleoside triphosphate hydrolases"/>
    <property type="match status" value="1"/>
</dbReference>
<dbReference type="InterPro" id="IPR011990">
    <property type="entry name" value="TPR-like_helical_dom_sf"/>
</dbReference>
<dbReference type="KEGG" id="tum:CBW65_19335"/>
<protein>
    <recommendedName>
        <fullName evidence="3">MalT-like winged helix domain-containing protein</fullName>
    </recommendedName>
</protein>
<evidence type="ECO:0000313" key="5">
    <source>
        <dbReference type="Proteomes" id="UP000195437"/>
    </source>
</evidence>
<dbReference type="AlphaFoldDB" id="A0A1Y0IRK9"/>
<dbReference type="Pfam" id="PF25873">
    <property type="entry name" value="WHD_MalT"/>
    <property type="match status" value="1"/>
</dbReference>
<dbReference type="Proteomes" id="UP000195437">
    <property type="component" value="Chromosome"/>
</dbReference>
<feature type="domain" description="MalT-like winged helix" evidence="3">
    <location>
        <begin position="259"/>
        <end position="338"/>
    </location>
</feature>
<proteinExistence type="predicted"/>
<dbReference type="Gene3D" id="1.25.40.10">
    <property type="entry name" value="Tetratricopeptide repeat domain"/>
    <property type="match status" value="1"/>
</dbReference>
<dbReference type="InterPro" id="IPR019734">
    <property type="entry name" value="TPR_rpt"/>
</dbReference>
<evidence type="ECO:0000313" key="4">
    <source>
        <dbReference type="EMBL" id="ARU62890.1"/>
    </source>
</evidence>
<keyword evidence="1" id="KW-0802">TPR repeat</keyword>
<sequence length="683" mass="77172">MLSTKLVPPRVKLQCLRRKRLDELLIQVADYPVTLVQAEAGYGKSTALVTHLCTQFDHIAWYSVETGERDAFLFLHYLIHAVQRIHPRIGERSLRLLEEAEMTHAVLHPCLTLLINDLAELAPDPTVLVLDDLHAVLDVPEIATVLHLLIRYLPAGLHLVIGSRRALEIDAVKRLQATFDLLVIGKKDLTFTREEIAVLFEAEYGILLSAEQVAEIQEQTEGWIIALQMIWKGLERGMGLPELWQTQPEAGRALLSYLAEEVFDRQPPEVQAFLERTCMLQTMEPDVCNLLLGRANSAEMLRQLERSGLFVTEAGDGHYRYHRLFQKFLVTHAEKKLEAAEWSDLQEMAAALYEGRGDLQRALAHYSAAGKMQAVVRLLLMHGEDLLVSGRLELMKSWIDKLPSSVLEQYPKLLFWRGEVDRALSRFHEAAHWYTLAEGGYIQKGDRLGRSYVYRGQAQVYLDTIQPLKANYWLQKAVQILGGDYPAETFQILRLLAENHTNSGQLREAEAMIRRADELMPGQGRDELDVRLHLRTGRLRQAKEMTLEIIDKERREADGGQNRVAKSHREMHLLLSLIDAFLGEADSSRWHAEQGIRTGQTLQSPFVEAVGYMRLGHAMAMAGRLEEAETCYHRSVKMSEELCVERGKVEGVDGAVHHHRAARGAGAGADVRADRPGAGSERA</sequence>
<feature type="repeat" description="TPR" evidence="1">
    <location>
        <begin position="609"/>
        <end position="642"/>
    </location>
</feature>
<dbReference type="InterPro" id="IPR027417">
    <property type="entry name" value="P-loop_NTPase"/>
</dbReference>
<reference evidence="5" key="1">
    <citation type="submission" date="2017-05" db="EMBL/GenBank/DDBJ databases">
        <authorList>
            <person name="Sung H."/>
        </authorList>
    </citation>
    <scope>NUCLEOTIDE SEQUENCE [LARGE SCALE GENOMIC DNA]</scope>
    <source>
        <strain evidence="5">AR23208</strain>
    </source>
</reference>
<accession>A0A1Y0IRK9</accession>
<dbReference type="PROSITE" id="PS50005">
    <property type="entry name" value="TPR"/>
    <property type="match status" value="1"/>
</dbReference>
<organism evidence="4 5">
    <name type="scientific">Tumebacillus avium</name>
    <dbReference type="NCBI Taxonomy" id="1903704"/>
    <lineage>
        <taxon>Bacteria</taxon>
        <taxon>Bacillati</taxon>
        <taxon>Bacillota</taxon>
        <taxon>Bacilli</taxon>
        <taxon>Bacillales</taxon>
        <taxon>Alicyclobacillaceae</taxon>
        <taxon>Tumebacillus</taxon>
    </lineage>
</organism>
<gene>
    <name evidence="4" type="ORF">CBW65_19335</name>
</gene>
<evidence type="ECO:0000259" key="3">
    <source>
        <dbReference type="Pfam" id="PF25873"/>
    </source>
</evidence>
<dbReference type="InterPro" id="IPR059106">
    <property type="entry name" value="WHD_MalT"/>
</dbReference>
<evidence type="ECO:0000256" key="2">
    <source>
        <dbReference type="SAM" id="MobiDB-lite"/>
    </source>
</evidence>
<dbReference type="EMBL" id="CP021434">
    <property type="protein sequence ID" value="ARU62890.1"/>
    <property type="molecule type" value="Genomic_DNA"/>
</dbReference>
<evidence type="ECO:0000256" key="1">
    <source>
        <dbReference type="PROSITE-ProRule" id="PRU00339"/>
    </source>
</evidence>
<name>A0A1Y0IRK9_9BACL</name>